<evidence type="ECO:0000313" key="2">
    <source>
        <dbReference type="EMBL" id="GGF87899.1"/>
    </source>
</evidence>
<keyword evidence="3" id="KW-1185">Reference proteome</keyword>
<evidence type="ECO:0000256" key="1">
    <source>
        <dbReference type="SAM" id="SignalP"/>
    </source>
</evidence>
<gene>
    <name evidence="2" type="ORF">GCM10010995_01370</name>
</gene>
<dbReference type="Proteomes" id="UP000636949">
    <property type="component" value="Unassembled WGS sequence"/>
</dbReference>
<organism evidence="2 3">
    <name type="scientific">Cysteiniphilum litorale</name>
    <dbReference type="NCBI Taxonomy" id="2056700"/>
    <lineage>
        <taxon>Bacteria</taxon>
        <taxon>Pseudomonadati</taxon>
        <taxon>Pseudomonadota</taxon>
        <taxon>Gammaproteobacteria</taxon>
        <taxon>Thiotrichales</taxon>
        <taxon>Fastidiosibacteraceae</taxon>
        <taxon>Cysteiniphilum</taxon>
    </lineage>
</organism>
<accession>A0A8J2Z2N9</accession>
<feature type="chain" id="PRO_5035192927" evidence="1">
    <location>
        <begin position="22"/>
        <end position="51"/>
    </location>
</feature>
<protein>
    <submittedName>
        <fullName evidence="2">Uncharacterized protein</fullName>
    </submittedName>
</protein>
<keyword evidence="1" id="KW-0732">Signal</keyword>
<comment type="caution">
    <text evidence="2">The sequence shown here is derived from an EMBL/GenBank/DDBJ whole genome shotgun (WGS) entry which is preliminary data.</text>
</comment>
<sequence length="51" mass="5451">MKKSISIAISVMLLGSNLALAGTDFYATSTMAKQVHKTQTHSLNASININE</sequence>
<dbReference type="RefSeq" id="WP_157968153.1">
    <property type="nucleotide sequence ID" value="NZ_BMJS01000001.1"/>
</dbReference>
<dbReference type="EMBL" id="BMJS01000001">
    <property type="protein sequence ID" value="GGF87899.1"/>
    <property type="molecule type" value="Genomic_DNA"/>
</dbReference>
<reference evidence="2" key="2">
    <citation type="submission" date="2020-09" db="EMBL/GenBank/DDBJ databases">
        <authorList>
            <person name="Sun Q."/>
            <person name="Zhou Y."/>
        </authorList>
    </citation>
    <scope>NUCLEOTIDE SEQUENCE</scope>
    <source>
        <strain evidence="2">CGMCC 1.15758</strain>
    </source>
</reference>
<name>A0A8J2Z2N9_9GAMM</name>
<dbReference type="AlphaFoldDB" id="A0A8J2Z2N9"/>
<reference evidence="2" key="1">
    <citation type="journal article" date="2014" name="Int. J. Syst. Evol. Microbiol.">
        <title>Complete genome sequence of Corynebacterium casei LMG S-19264T (=DSM 44701T), isolated from a smear-ripened cheese.</title>
        <authorList>
            <consortium name="US DOE Joint Genome Institute (JGI-PGF)"/>
            <person name="Walter F."/>
            <person name="Albersmeier A."/>
            <person name="Kalinowski J."/>
            <person name="Ruckert C."/>
        </authorList>
    </citation>
    <scope>NUCLEOTIDE SEQUENCE</scope>
    <source>
        <strain evidence="2">CGMCC 1.15758</strain>
    </source>
</reference>
<evidence type="ECO:0000313" key="3">
    <source>
        <dbReference type="Proteomes" id="UP000636949"/>
    </source>
</evidence>
<proteinExistence type="predicted"/>
<feature type="signal peptide" evidence="1">
    <location>
        <begin position="1"/>
        <end position="21"/>
    </location>
</feature>